<evidence type="ECO:0000259" key="1">
    <source>
        <dbReference type="Pfam" id="PF00501"/>
    </source>
</evidence>
<accession>X1KW72</accession>
<feature type="non-terminal residue" evidence="2">
    <location>
        <position position="154"/>
    </location>
</feature>
<evidence type="ECO:0000313" key="2">
    <source>
        <dbReference type="EMBL" id="GAH86223.1"/>
    </source>
</evidence>
<dbReference type="EMBL" id="BARU01045261">
    <property type="protein sequence ID" value="GAH86223.1"/>
    <property type="molecule type" value="Genomic_DNA"/>
</dbReference>
<feature type="non-terminal residue" evidence="2">
    <location>
        <position position="1"/>
    </location>
</feature>
<comment type="caution">
    <text evidence="2">The sequence shown here is derived from an EMBL/GenBank/DDBJ whole genome shotgun (WGS) entry which is preliminary data.</text>
</comment>
<dbReference type="InterPro" id="IPR042099">
    <property type="entry name" value="ANL_N_sf"/>
</dbReference>
<dbReference type="InterPro" id="IPR000873">
    <property type="entry name" value="AMP-dep_synth/lig_dom"/>
</dbReference>
<dbReference type="AlphaFoldDB" id="X1KW72"/>
<sequence length="154" mass="17387">SKNGADFTQNSLLKRTIVIEKNYNEIHSPAIFSFDKINQIGEDLLAKKDTRFSEISKTALSEDLVTIIYTSGTTADPKGVMLTNSNFVHNIRVTPPTQRLNKEDRWLSILPSWHIFERIAEYITLSTGASTAYSKPFKQVLLPDLITIKPTVMD</sequence>
<dbReference type="PANTHER" id="PTHR43813">
    <property type="entry name" value="ACYL-ACTIVATING ENZYME 16, CHLOROPLASTIC-RELATED"/>
    <property type="match status" value="1"/>
</dbReference>
<name>X1KW72_9ZZZZ</name>
<reference evidence="2" key="1">
    <citation type="journal article" date="2014" name="Front. Microbiol.">
        <title>High frequency of phylogenetically diverse reductive dehalogenase-homologous genes in deep subseafloor sedimentary metagenomes.</title>
        <authorList>
            <person name="Kawai M."/>
            <person name="Futagami T."/>
            <person name="Toyoda A."/>
            <person name="Takaki Y."/>
            <person name="Nishi S."/>
            <person name="Hori S."/>
            <person name="Arai W."/>
            <person name="Tsubouchi T."/>
            <person name="Morono Y."/>
            <person name="Uchiyama I."/>
            <person name="Ito T."/>
            <person name="Fujiyama A."/>
            <person name="Inagaki F."/>
            <person name="Takami H."/>
        </authorList>
    </citation>
    <scope>NUCLEOTIDE SEQUENCE</scope>
    <source>
        <strain evidence="2">Expedition CK06-06</strain>
    </source>
</reference>
<dbReference type="Gene3D" id="3.40.50.12780">
    <property type="entry name" value="N-terminal domain of ligase-like"/>
    <property type="match status" value="1"/>
</dbReference>
<dbReference type="SUPFAM" id="SSF56801">
    <property type="entry name" value="Acetyl-CoA synthetase-like"/>
    <property type="match status" value="1"/>
</dbReference>
<feature type="domain" description="AMP-dependent synthetase/ligase" evidence="1">
    <location>
        <begin position="54"/>
        <end position="153"/>
    </location>
</feature>
<dbReference type="PANTHER" id="PTHR43813:SF1">
    <property type="entry name" value="ACYL-ACTIVATING ENZYME 16, CHLOROPLASTIC-RELATED"/>
    <property type="match status" value="1"/>
</dbReference>
<dbReference type="InterPro" id="IPR052987">
    <property type="entry name" value="Chloroplast_AMP-bd_Enzymes"/>
</dbReference>
<organism evidence="2">
    <name type="scientific">marine sediment metagenome</name>
    <dbReference type="NCBI Taxonomy" id="412755"/>
    <lineage>
        <taxon>unclassified sequences</taxon>
        <taxon>metagenomes</taxon>
        <taxon>ecological metagenomes</taxon>
    </lineage>
</organism>
<dbReference type="Pfam" id="PF00501">
    <property type="entry name" value="AMP-binding"/>
    <property type="match status" value="1"/>
</dbReference>
<gene>
    <name evidence="2" type="ORF">S03H2_68751</name>
</gene>
<proteinExistence type="predicted"/>
<protein>
    <recommendedName>
        <fullName evidence="1">AMP-dependent synthetase/ligase domain-containing protein</fullName>
    </recommendedName>
</protein>